<evidence type="ECO:0000313" key="3">
    <source>
        <dbReference type="Proteomes" id="UP000199639"/>
    </source>
</evidence>
<feature type="region of interest" description="Disordered" evidence="1">
    <location>
        <begin position="1"/>
        <end position="32"/>
    </location>
</feature>
<name>A0A5E9FYQ9_9MICO</name>
<feature type="compositionally biased region" description="Polar residues" evidence="1">
    <location>
        <begin position="1"/>
        <end position="12"/>
    </location>
</feature>
<protein>
    <submittedName>
        <fullName evidence="2">Uncharacterized protein</fullName>
    </submittedName>
</protein>
<reference evidence="2 3" key="1">
    <citation type="submission" date="2016-10" db="EMBL/GenBank/DDBJ databases">
        <authorList>
            <person name="Varghese N."/>
            <person name="Submissions S."/>
        </authorList>
    </citation>
    <scope>NUCLEOTIDE SEQUENCE [LARGE SCALE GENOMIC DNA]</scope>
    <source>
        <strain evidence="2 3">CGMCC 1.11215</strain>
    </source>
</reference>
<evidence type="ECO:0000256" key="1">
    <source>
        <dbReference type="SAM" id="MobiDB-lite"/>
    </source>
</evidence>
<dbReference type="AlphaFoldDB" id="A0A5E9FYQ9"/>
<dbReference type="STRING" id="1424659.SAMN05216368_10536"/>
<evidence type="ECO:0000313" key="2">
    <source>
        <dbReference type="EMBL" id="SDN36144.1"/>
    </source>
</evidence>
<organism evidence="2 3">
    <name type="scientific">Cryobacterium flavum</name>
    <dbReference type="NCBI Taxonomy" id="1424659"/>
    <lineage>
        <taxon>Bacteria</taxon>
        <taxon>Bacillati</taxon>
        <taxon>Actinomycetota</taxon>
        <taxon>Actinomycetes</taxon>
        <taxon>Micrococcales</taxon>
        <taxon>Microbacteriaceae</taxon>
        <taxon>Cryobacterium</taxon>
    </lineage>
</organism>
<gene>
    <name evidence="2" type="ORF">SAMN05216368_10536</name>
</gene>
<sequence length="61" mass="6340">MTPAVNPNTGQAATRPDALIVSQSQHTPVRPMDERIPRREVPLGPAGVAASALIVVAKATN</sequence>
<dbReference type="EMBL" id="FNIB01000005">
    <property type="protein sequence ID" value="SDN36144.1"/>
    <property type="molecule type" value="Genomic_DNA"/>
</dbReference>
<dbReference type="Proteomes" id="UP000199639">
    <property type="component" value="Unassembled WGS sequence"/>
</dbReference>
<accession>A0A5E9FYQ9</accession>
<proteinExistence type="predicted"/>